<evidence type="ECO:0000256" key="2">
    <source>
        <dbReference type="ARBA" id="ARBA00004752"/>
    </source>
</evidence>
<dbReference type="PROSITE" id="PS52029">
    <property type="entry name" value="LD_TPASE"/>
    <property type="match status" value="1"/>
</dbReference>
<keyword evidence="11 12" id="KW-0961">Cell wall biogenesis/degradation</keyword>
<keyword evidence="15" id="KW-1185">Reference proteome</keyword>
<evidence type="ECO:0000256" key="11">
    <source>
        <dbReference type="ARBA" id="ARBA00023316"/>
    </source>
</evidence>
<comment type="pathway">
    <text evidence="2 12">Cell wall biogenesis; peptidoglycan biosynthesis.</text>
</comment>
<dbReference type="GO" id="GO:0016757">
    <property type="term" value="F:glycosyltransferase activity"/>
    <property type="evidence" value="ECO:0007669"/>
    <property type="project" value="UniProtKB-KW"/>
</dbReference>
<evidence type="ECO:0000256" key="9">
    <source>
        <dbReference type="ARBA" id="ARBA00022960"/>
    </source>
</evidence>
<dbReference type="SUPFAM" id="SSF141523">
    <property type="entry name" value="L,D-transpeptidase catalytic domain-like"/>
    <property type="match status" value="1"/>
</dbReference>
<organism evidence="14 15">
    <name type="scientific">Moritella marina ATCC 15381</name>
    <dbReference type="NCBI Taxonomy" id="1202962"/>
    <lineage>
        <taxon>Bacteria</taxon>
        <taxon>Pseudomonadati</taxon>
        <taxon>Pseudomonadota</taxon>
        <taxon>Gammaproteobacteria</taxon>
        <taxon>Alteromonadales</taxon>
        <taxon>Moritellaceae</taxon>
        <taxon>Moritella</taxon>
    </lineage>
</organism>
<evidence type="ECO:0000313" key="14">
    <source>
        <dbReference type="EMBL" id="QFI37622.1"/>
    </source>
</evidence>
<feature type="active site" description="Proton donor/acceptor" evidence="12">
    <location>
        <position position="200"/>
    </location>
</feature>
<evidence type="ECO:0000256" key="5">
    <source>
        <dbReference type="ARBA" id="ARBA00022679"/>
    </source>
</evidence>
<evidence type="ECO:0000256" key="3">
    <source>
        <dbReference type="ARBA" id="ARBA00005992"/>
    </source>
</evidence>
<reference evidence="14 15" key="1">
    <citation type="submission" date="2019-09" db="EMBL/GenBank/DDBJ databases">
        <title>Hybrid Assembly of the complete Genome of the Deep-Sea Bacterium Moritella marina from long Nanopore and Illumina reads.</title>
        <authorList>
            <person name="Magin S."/>
            <person name="Georgoulis A."/>
            <person name="Papadimitriou K."/>
            <person name="Iliakis G."/>
            <person name="Vorgias C.E."/>
        </authorList>
    </citation>
    <scope>NUCLEOTIDE SEQUENCE [LARGE SCALE GENOMIC DNA]</scope>
    <source>
        <strain evidence="14 15">MP-1</strain>
    </source>
</reference>
<keyword evidence="10 12" id="KW-0573">Peptidoglycan synthesis</keyword>
<comment type="subcellular location">
    <subcellularLocation>
        <location evidence="1">Periplasm</location>
    </subcellularLocation>
</comment>
<evidence type="ECO:0000259" key="13">
    <source>
        <dbReference type="PROSITE" id="PS52029"/>
    </source>
</evidence>
<dbReference type="InterPro" id="IPR041597">
    <property type="entry name" value="Ldt_C"/>
</dbReference>
<dbReference type="Pfam" id="PF17969">
    <property type="entry name" value="Ldt_C"/>
    <property type="match status" value="1"/>
</dbReference>
<dbReference type="InterPro" id="IPR050979">
    <property type="entry name" value="LD-transpeptidase"/>
</dbReference>
<name>A0A5J6WME3_MORMI</name>
<keyword evidence="7" id="KW-0574">Periplasm</keyword>
<accession>A0A5J6WME3</accession>
<evidence type="ECO:0000256" key="12">
    <source>
        <dbReference type="PROSITE-ProRule" id="PRU01373"/>
    </source>
</evidence>
<feature type="domain" description="L,D-TPase catalytic" evidence="13">
    <location>
        <begin position="102"/>
        <end position="240"/>
    </location>
</feature>
<dbReference type="GO" id="GO:0071972">
    <property type="term" value="F:peptidoglycan L,D-transpeptidase activity"/>
    <property type="evidence" value="ECO:0007669"/>
    <property type="project" value="TreeGrafter"/>
</dbReference>
<protein>
    <submittedName>
        <fullName evidence="14">L,D-transpeptidase family protein</fullName>
    </submittedName>
</protein>
<evidence type="ECO:0000313" key="15">
    <source>
        <dbReference type="Proteomes" id="UP000327424"/>
    </source>
</evidence>
<keyword evidence="4" id="KW-0328">Glycosyltransferase</keyword>
<keyword evidence="9 12" id="KW-0133">Cell shape</keyword>
<comment type="similarity">
    <text evidence="3">Belongs to the YkuD family.</text>
</comment>
<dbReference type="PANTHER" id="PTHR30582">
    <property type="entry name" value="L,D-TRANSPEPTIDASE"/>
    <property type="match status" value="1"/>
</dbReference>
<dbReference type="OrthoDB" id="9787225at2"/>
<evidence type="ECO:0000256" key="8">
    <source>
        <dbReference type="ARBA" id="ARBA00022801"/>
    </source>
</evidence>
<dbReference type="PANTHER" id="PTHR30582:SF24">
    <property type="entry name" value="L,D-TRANSPEPTIDASE ERFK_SRFK-RELATED"/>
    <property type="match status" value="1"/>
</dbReference>
<evidence type="ECO:0000256" key="10">
    <source>
        <dbReference type="ARBA" id="ARBA00022984"/>
    </source>
</evidence>
<sequence length="307" mass="34622">MLTVSQLRRHFRITTLSILFNFYTPSIAAQQYSLPESGSRLIGERVQHEVKVGDYFHALSQQYNIGLIALMASNPTVDPFLPLPGTMLELPTQMLLPNVPRRGIVINLPELRLYYFPKNTSKVHVFPVGIGREGRATPQMDSFIQSKLKNPAWTPTSKTRAEYLQKYKMILPAIVQAGKYNPLGDFALRLAHGHSNYLIHGTNQAFGIGMRISAGCIRMNPVDIEWLYNNVNINEPVKIINKPIKSTLEPDGKRYLEVHSPLSSNMLDDSDSKKDILKILEIDNSVDKMTIDKAILLHHGLPININI</sequence>
<evidence type="ECO:0000256" key="1">
    <source>
        <dbReference type="ARBA" id="ARBA00004418"/>
    </source>
</evidence>
<dbReference type="CDD" id="cd16913">
    <property type="entry name" value="YkuD_like"/>
    <property type="match status" value="1"/>
</dbReference>
<dbReference type="Proteomes" id="UP000327424">
    <property type="component" value="Chromosome"/>
</dbReference>
<dbReference type="GO" id="GO:0005576">
    <property type="term" value="C:extracellular region"/>
    <property type="evidence" value="ECO:0007669"/>
    <property type="project" value="TreeGrafter"/>
</dbReference>
<dbReference type="GO" id="GO:0071555">
    <property type="term" value="P:cell wall organization"/>
    <property type="evidence" value="ECO:0007669"/>
    <property type="project" value="UniProtKB-UniRule"/>
</dbReference>
<dbReference type="GO" id="GO:0042597">
    <property type="term" value="C:periplasmic space"/>
    <property type="evidence" value="ECO:0007669"/>
    <property type="project" value="UniProtKB-SubCell"/>
</dbReference>
<dbReference type="EMBL" id="CP044399">
    <property type="protein sequence ID" value="QFI37622.1"/>
    <property type="molecule type" value="Genomic_DNA"/>
</dbReference>
<dbReference type="Gene3D" id="2.40.440.10">
    <property type="entry name" value="L,D-transpeptidase catalytic domain-like"/>
    <property type="match status" value="1"/>
</dbReference>
<dbReference type="Pfam" id="PF03734">
    <property type="entry name" value="YkuD"/>
    <property type="match status" value="1"/>
</dbReference>
<dbReference type="KEGG" id="mmaa:FR932_07080"/>
<dbReference type="UniPathway" id="UPA00219"/>
<dbReference type="InterPro" id="IPR005490">
    <property type="entry name" value="LD_TPept_cat_dom"/>
</dbReference>
<dbReference type="RefSeq" id="WP_019440154.1">
    <property type="nucleotide sequence ID" value="NZ_ALOE01000006.1"/>
</dbReference>
<dbReference type="GO" id="GO:0018104">
    <property type="term" value="P:peptidoglycan-protein cross-linking"/>
    <property type="evidence" value="ECO:0007669"/>
    <property type="project" value="TreeGrafter"/>
</dbReference>
<dbReference type="InterPro" id="IPR038063">
    <property type="entry name" value="Transpep_catalytic_dom"/>
</dbReference>
<proteinExistence type="inferred from homology"/>
<keyword evidence="6" id="KW-0732">Signal</keyword>
<keyword evidence="5" id="KW-0808">Transferase</keyword>
<evidence type="ECO:0000256" key="4">
    <source>
        <dbReference type="ARBA" id="ARBA00022676"/>
    </source>
</evidence>
<evidence type="ECO:0000256" key="6">
    <source>
        <dbReference type="ARBA" id="ARBA00022729"/>
    </source>
</evidence>
<dbReference type="AlphaFoldDB" id="A0A5J6WME3"/>
<evidence type="ECO:0000256" key="7">
    <source>
        <dbReference type="ARBA" id="ARBA00022764"/>
    </source>
</evidence>
<feature type="active site" description="Nucleophile" evidence="12">
    <location>
        <position position="216"/>
    </location>
</feature>
<gene>
    <name evidence="14" type="ORF">FR932_07080</name>
</gene>
<dbReference type="GO" id="GO:0008360">
    <property type="term" value="P:regulation of cell shape"/>
    <property type="evidence" value="ECO:0007669"/>
    <property type="project" value="UniProtKB-UniRule"/>
</dbReference>
<keyword evidence="8" id="KW-0378">Hydrolase</keyword>